<reference evidence="2 3" key="1">
    <citation type="journal article" date="2011" name="Front. Microbiol.">
        <title>Genomic signatures of strain selection and enhancement in Bacillus atrophaeus var. globigii, a historical biowarfare simulant.</title>
        <authorList>
            <person name="Gibbons H.S."/>
            <person name="Broomall S.M."/>
            <person name="McNew L.A."/>
            <person name="Daligault H."/>
            <person name="Chapman C."/>
            <person name="Bruce D."/>
            <person name="Karavis M."/>
            <person name="Krepps M."/>
            <person name="McGregor P.A."/>
            <person name="Hong C."/>
            <person name="Park K.H."/>
            <person name="Akmal A."/>
            <person name="Feldman A."/>
            <person name="Lin J.S."/>
            <person name="Chang W.E."/>
            <person name="Higgs B.W."/>
            <person name="Demirev P."/>
            <person name="Lindquist J."/>
            <person name="Liem A."/>
            <person name="Fochler E."/>
            <person name="Read T.D."/>
            <person name="Tapia R."/>
            <person name="Johnson S."/>
            <person name="Bishop-Lilly K.A."/>
            <person name="Detter C."/>
            <person name="Han C."/>
            <person name="Sozhamannan S."/>
            <person name="Rosenzweig C.N."/>
            <person name="Skowronski E.W."/>
        </authorList>
    </citation>
    <scope>NUCLEOTIDE SEQUENCE [LARGE SCALE GENOMIC DNA]</scope>
    <source>
        <strain evidence="2 3">AK5</strain>
    </source>
</reference>
<sequence>MTDLSVADRRLIRWLKVSMVAGICLLITGHLVLSATFLNDAIDHRGYILGAAMSAIGVILSLPTKIYLTILLMDYEEASKEAVKAETKS</sequence>
<accession>A0A432VY62</accession>
<protein>
    <submittedName>
        <fullName evidence="2">Uncharacterized protein</fullName>
    </submittedName>
</protein>
<evidence type="ECO:0000313" key="3">
    <source>
        <dbReference type="Proteomes" id="UP000288212"/>
    </source>
</evidence>
<feature type="transmembrane region" description="Helical" evidence="1">
    <location>
        <begin position="45"/>
        <end position="63"/>
    </location>
</feature>
<feature type="transmembrane region" description="Helical" evidence="1">
    <location>
        <begin position="12"/>
        <end position="33"/>
    </location>
</feature>
<dbReference type="AlphaFoldDB" id="A0A432VY62"/>
<dbReference type="EMBL" id="PIPI01000001">
    <property type="protein sequence ID" value="RUO21586.1"/>
    <property type="molecule type" value="Genomic_DNA"/>
</dbReference>
<organism evidence="2 3">
    <name type="scientific">Aliidiomarina haloalkalitolerans</name>
    <dbReference type="NCBI Taxonomy" id="859059"/>
    <lineage>
        <taxon>Bacteria</taxon>
        <taxon>Pseudomonadati</taxon>
        <taxon>Pseudomonadota</taxon>
        <taxon>Gammaproteobacteria</taxon>
        <taxon>Alteromonadales</taxon>
        <taxon>Idiomarinaceae</taxon>
        <taxon>Aliidiomarina</taxon>
    </lineage>
</organism>
<gene>
    <name evidence="2" type="ORF">CWE06_01655</name>
</gene>
<dbReference type="Proteomes" id="UP000288212">
    <property type="component" value="Unassembled WGS sequence"/>
</dbReference>
<keyword evidence="1" id="KW-1133">Transmembrane helix</keyword>
<keyword evidence="1" id="KW-0472">Membrane</keyword>
<proteinExistence type="predicted"/>
<comment type="caution">
    <text evidence="2">The sequence shown here is derived from an EMBL/GenBank/DDBJ whole genome shotgun (WGS) entry which is preliminary data.</text>
</comment>
<keyword evidence="3" id="KW-1185">Reference proteome</keyword>
<evidence type="ECO:0000313" key="2">
    <source>
        <dbReference type="EMBL" id="RUO21586.1"/>
    </source>
</evidence>
<keyword evidence="1" id="KW-0812">Transmembrane</keyword>
<evidence type="ECO:0000256" key="1">
    <source>
        <dbReference type="SAM" id="Phobius"/>
    </source>
</evidence>
<dbReference type="OrthoDB" id="5772852at2"/>
<name>A0A432VY62_9GAMM</name>
<dbReference type="RefSeq" id="WP_126790568.1">
    <property type="nucleotide sequence ID" value="NZ_PIPI01000001.1"/>
</dbReference>